<organism evidence="1 2">
    <name type="scientific">Smallanthus sonchifolius</name>
    <dbReference type="NCBI Taxonomy" id="185202"/>
    <lineage>
        <taxon>Eukaryota</taxon>
        <taxon>Viridiplantae</taxon>
        <taxon>Streptophyta</taxon>
        <taxon>Embryophyta</taxon>
        <taxon>Tracheophyta</taxon>
        <taxon>Spermatophyta</taxon>
        <taxon>Magnoliopsida</taxon>
        <taxon>eudicotyledons</taxon>
        <taxon>Gunneridae</taxon>
        <taxon>Pentapetalae</taxon>
        <taxon>asterids</taxon>
        <taxon>campanulids</taxon>
        <taxon>Asterales</taxon>
        <taxon>Asteraceae</taxon>
        <taxon>Asteroideae</taxon>
        <taxon>Heliantheae alliance</taxon>
        <taxon>Millerieae</taxon>
        <taxon>Smallanthus</taxon>
    </lineage>
</organism>
<comment type="caution">
    <text evidence="1">The sequence shown here is derived from an EMBL/GenBank/DDBJ whole genome shotgun (WGS) entry which is preliminary data.</text>
</comment>
<name>A0ACB8YTC0_9ASTR</name>
<sequence length="312" mass="36794">MSHVVEELEKALKSQVKGVEALRISLEAIRYATHDFRDIMEQEETGRVYKAELSHSKGQKILSGRFAIETLKIDQQQPLHGDHEADQKAFEFQDEWEWEQKLPKDYKKIISMSKFPLDSTSRSKDLYSLLSSGILIQNEKLWFSIGMNGVKNEMISARLFSFKNVKWRSIRKSSLEEYKENNQLKDEKNMHRLLKPNLYVDYQEIIKRSENNIQNAPKKELRLLLFNGILIDKGEKMFSLSKANRKKCHMLPSKAVICDTSHVKFYNIKPQAQPRYKFEDFCKEYARKRQSHYRSVESGNAFINNFHRTTYL</sequence>
<dbReference type="EMBL" id="CM042044">
    <property type="protein sequence ID" value="KAI3687250.1"/>
    <property type="molecule type" value="Genomic_DNA"/>
</dbReference>
<reference evidence="2" key="1">
    <citation type="journal article" date="2022" name="Mol. Ecol. Resour.">
        <title>The genomes of chicory, endive, great burdock and yacon provide insights into Asteraceae palaeo-polyploidization history and plant inulin production.</title>
        <authorList>
            <person name="Fan W."/>
            <person name="Wang S."/>
            <person name="Wang H."/>
            <person name="Wang A."/>
            <person name="Jiang F."/>
            <person name="Liu H."/>
            <person name="Zhao H."/>
            <person name="Xu D."/>
            <person name="Zhang Y."/>
        </authorList>
    </citation>
    <scope>NUCLEOTIDE SEQUENCE [LARGE SCALE GENOMIC DNA]</scope>
    <source>
        <strain evidence="2">cv. Yunnan</strain>
    </source>
</reference>
<keyword evidence="2" id="KW-1185">Reference proteome</keyword>
<evidence type="ECO:0000313" key="2">
    <source>
        <dbReference type="Proteomes" id="UP001056120"/>
    </source>
</evidence>
<protein>
    <submittedName>
        <fullName evidence="1">Uncharacterized protein</fullName>
    </submittedName>
</protein>
<dbReference type="Proteomes" id="UP001056120">
    <property type="component" value="Linkage Group LG27"/>
</dbReference>
<gene>
    <name evidence="1" type="ORF">L1987_80944</name>
</gene>
<evidence type="ECO:0000313" key="1">
    <source>
        <dbReference type="EMBL" id="KAI3687250.1"/>
    </source>
</evidence>
<accession>A0ACB8YTC0</accession>
<reference evidence="1 2" key="2">
    <citation type="journal article" date="2022" name="Mol. Ecol. Resour.">
        <title>The genomes of chicory, endive, great burdock and yacon provide insights into Asteraceae paleo-polyploidization history and plant inulin production.</title>
        <authorList>
            <person name="Fan W."/>
            <person name="Wang S."/>
            <person name="Wang H."/>
            <person name="Wang A."/>
            <person name="Jiang F."/>
            <person name="Liu H."/>
            <person name="Zhao H."/>
            <person name="Xu D."/>
            <person name="Zhang Y."/>
        </authorList>
    </citation>
    <scope>NUCLEOTIDE SEQUENCE [LARGE SCALE GENOMIC DNA]</scope>
    <source>
        <strain evidence="2">cv. Yunnan</strain>
        <tissue evidence="1">Leaves</tissue>
    </source>
</reference>
<proteinExistence type="predicted"/>